<feature type="transmembrane region" description="Helical" evidence="8">
    <location>
        <begin position="66"/>
        <end position="86"/>
    </location>
</feature>
<dbReference type="CDD" id="cd11484">
    <property type="entry name" value="SLC-NCS1sbd_CobB-like"/>
    <property type="match status" value="1"/>
</dbReference>
<evidence type="ECO:0000256" key="3">
    <source>
        <dbReference type="ARBA" id="ARBA00022448"/>
    </source>
</evidence>
<evidence type="ECO:0008006" key="11">
    <source>
        <dbReference type="Google" id="ProtNLM"/>
    </source>
</evidence>
<evidence type="ECO:0000313" key="9">
    <source>
        <dbReference type="EMBL" id="CAB3802694.1"/>
    </source>
</evidence>
<feature type="transmembrane region" description="Helical" evidence="8">
    <location>
        <begin position="290"/>
        <end position="312"/>
    </location>
</feature>
<feature type="transmembrane region" description="Helical" evidence="8">
    <location>
        <begin position="173"/>
        <end position="195"/>
    </location>
</feature>
<dbReference type="GO" id="GO:0022857">
    <property type="term" value="F:transmembrane transporter activity"/>
    <property type="evidence" value="ECO:0007669"/>
    <property type="project" value="InterPro"/>
</dbReference>
<keyword evidence="10" id="KW-1185">Reference proteome</keyword>
<feature type="transmembrane region" description="Helical" evidence="8">
    <location>
        <begin position="436"/>
        <end position="457"/>
    </location>
</feature>
<evidence type="ECO:0000313" key="10">
    <source>
        <dbReference type="Proteomes" id="UP000494252"/>
    </source>
</evidence>
<dbReference type="EMBL" id="CADIKI010000018">
    <property type="protein sequence ID" value="CAB3802694.1"/>
    <property type="molecule type" value="Genomic_DNA"/>
</dbReference>
<dbReference type="InterPro" id="IPR001248">
    <property type="entry name" value="Pur-cyt_permease"/>
</dbReference>
<protein>
    <recommendedName>
        <fullName evidence="11">Cytosine permease</fullName>
    </recommendedName>
</protein>
<evidence type="ECO:0000256" key="5">
    <source>
        <dbReference type="ARBA" id="ARBA00022989"/>
    </source>
</evidence>
<dbReference type="RefSeq" id="WP_175164472.1">
    <property type="nucleotide sequence ID" value="NZ_CADIKI010000018.1"/>
</dbReference>
<evidence type="ECO:0000256" key="8">
    <source>
        <dbReference type="SAM" id="Phobius"/>
    </source>
</evidence>
<evidence type="ECO:0000256" key="2">
    <source>
        <dbReference type="ARBA" id="ARBA00008974"/>
    </source>
</evidence>
<dbReference type="PANTHER" id="PTHR31806:SF1">
    <property type="entry name" value="PURINE-CYTOSINE PERMEASE FCY2-RELATED"/>
    <property type="match status" value="1"/>
</dbReference>
<accession>A0A6J5GNW9</accession>
<evidence type="ECO:0000256" key="6">
    <source>
        <dbReference type="ARBA" id="ARBA00023136"/>
    </source>
</evidence>
<feature type="transmembrane region" description="Helical" evidence="8">
    <location>
        <begin position="247"/>
        <end position="270"/>
    </location>
</feature>
<organism evidence="9 10">
    <name type="scientific">Paraburkholderia fynbosensis</name>
    <dbReference type="NCBI Taxonomy" id="1200993"/>
    <lineage>
        <taxon>Bacteria</taxon>
        <taxon>Pseudomonadati</taxon>
        <taxon>Pseudomonadota</taxon>
        <taxon>Betaproteobacteria</taxon>
        <taxon>Burkholderiales</taxon>
        <taxon>Burkholderiaceae</taxon>
        <taxon>Paraburkholderia</taxon>
    </lineage>
</organism>
<keyword evidence="3 7" id="KW-0813">Transport</keyword>
<reference evidence="9 10" key="1">
    <citation type="submission" date="2020-04" db="EMBL/GenBank/DDBJ databases">
        <authorList>
            <person name="De Canck E."/>
        </authorList>
    </citation>
    <scope>NUCLEOTIDE SEQUENCE [LARGE SCALE GENOMIC DNA]</scope>
    <source>
        <strain evidence="9 10">LMG 27177</strain>
    </source>
</reference>
<dbReference type="GO" id="GO:0005886">
    <property type="term" value="C:plasma membrane"/>
    <property type="evidence" value="ECO:0007669"/>
    <property type="project" value="TreeGrafter"/>
</dbReference>
<evidence type="ECO:0000256" key="1">
    <source>
        <dbReference type="ARBA" id="ARBA00004141"/>
    </source>
</evidence>
<evidence type="ECO:0000256" key="7">
    <source>
        <dbReference type="PIRNR" id="PIRNR002744"/>
    </source>
</evidence>
<comment type="similarity">
    <text evidence="2 7">Belongs to the purine-cytosine permease (2.A.39) family.</text>
</comment>
<evidence type="ECO:0000256" key="4">
    <source>
        <dbReference type="ARBA" id="ARBA00022692"/>
    </source>
</evidence>
<dbReference type="Gene3D" id="1.10.4160.10">
    <property type="entry name" value="Hydantoin permease"/>
    <property type="match status" value="1"/>
</dbReference>
<name>A0A6J5GNW9_9BURK</name>
<feature type="transmembrane region" description="Helical" evidence="8">
    <location>
        <begin position="363"/>
        <end position="385"/>
    </location>
</feature>
<proteinExistence type="inferred from homology"/>
<feature type="transmembrane region" description="Helical" evidence="8">
    <location>
        <begin position="149"/>
        <end position="167"/>
    </location>
</feature>
<dbReference type="Proteomes" id="UP000494252">
    <property type="component" value="Unassembled WGS sequence"/>
</dbReference>
<dbReference type="Pfam" id="PF02133">
    <property type="entry name" value="Transp_cyt_pur"/>
    <property type="match status" value="1"/>
</dbReference>
<dbReference type="PIRSF" id="PIRSF002744">
    <property type="entry name" value="Pur-cyt_permease"/>
    <property type="match status" value="1"/>
</dbReference>
<keyword evidence="4 8" id="KW-0812">Transmembrane</keyword>
<dbReference type="InterPro" id="IPR026030">
    <property type="entry name" value="Pur-cyt_permease_Fcy2/21/22"/>
</dbReference>
<feature type="transmembrane region" description="Helical" evidence="8">
    <location>
        <begin position="106"/>
        <end position="128"/>
    </location>
</feature>
<comment type="subcellular location">
    <subcellularLocation>
        <location evidence="1">Membrane</location>
        <topology evidence="1">Multi-pass membrane protein</topology>
    </subcellularLocation>
</comment>
<dbReference type="PANTHER" id="PTHR31806">
    <property type="entry name" value="PURINE-CYTOSINE PERMEASE FCY2-RELATED"/>
    <property type="match status" value="1"/>
</dbReference>
<gene>
    <name evidence="9" type="ORF">LMG27177_05269</name>
</gene>
<keyword evidence="5 8" id="KW-1133">Transmembrane helix</keyword>
<sequence>MQQTTSPISLARPKARLAVERRSIGYVPSSERHGKVWHLGPIWFSGNAQIATLAVGAIGSTMGANFLCTALAVVFGSALGSFFMAFHSTQGPQLGLPQMIQSRPQFGYMGALLVWVVALVTYVGYNAFNQVLAGDTVHHLVHVGAKGSLAIFTVLALTVAFLGHDLIHKAQQWLAAAMIVVLTMFSTGLIFCVHFDASQFSLSGFRTIPFFAQLFAAAAYQLSWSIYVSDYSRYLPANVGVRASFWWTYLGAYIGGTWMMLVGTAAAAMYAKLDISAAVQVVGDSIYPGLGTVTLVLSLATLLTMTSLNFYGASLTLLSIADSFRPSRPTTTTRFVSLAIVAVSATLIALGASGDFMAKFGDFLGILLYLFTPWTAINLVDFYLVRKTTYSVREIFNPDGMYGRWNWRGLTAYFVGFTAMIPFFSNGIYTGPVARLLGGTDVGMIVGLVVSAGIYYWTCQSLDMESERIRAHAADIALDADTR</sequence>
<keyword evidence="6 7" id="KW-0472">Membrane</keyword>
<feature type="transmembrane region" description="Helical" evidence="8">
    <location>
        <begin position="405"/>
        <end position="424"/>
    </location>
</feature>
<feature type="transmembrane region" description="Helical" evidence="8">
    <location>
        <begin position="332"/>
        <end position="351"/>
    </location>
</feature>
<dbReference type="AlphaFoldDB" id="A0A6J5GNW9"/>